<organism evidence="1 2">
    <name type="scientific">Phaedon cochleariae</name>
    <name type="common">Mustard beetle</name>
    <dbReference type="NCBI Taxonomy" id="80249"/>
    <lineage>
        <taxon>Eukaryota</taxon>
        <taxon>Metazoa</taxon>
        <taxon>Ecdysozoa</taxon>
        <taxon>Arthropoda</taxon>
        <taxon>Hexapoda</taxon>
        <taxon>Insecta</taxon>
        <taxon>Pterygota</taxon>
        <taxon>Neoptera</taxon>
        <taxon>Endopterygota</taxon>
        <taxon>Coleoptera</taxon>
        <taxon>Polyphaga</taxon>
        <taxon>Cucujiformia</taxon>
        <taxon>Chrysomeloidea</taxon>
        <taxon>Chrysomelidae</taxon>
        <taxon>Chrysomelinae</taxon>
        <taxon>Chrysomelini</taxon>
        <taxon>Phaedon</taxon>
    </lineage>
</organism>
<dbReference type="GO" id="GO:0005739">
    <property type="term" value="C:mitochondrion"/>
    <property type="evidence" value="ECO:0007669"/>
    <property type="project" value="TreeGrafter"/>
</dbReference>
<dbReference type="OrthoDB" id="9983019at2759"/>
<name>A0A9P0GPR7_PHACE</name>
<dbReference type="Proteomes" id="UP001153737">
    <property type="component" value="Chromosome 10"/>
</dbReference>
<accession>A0A9P0GPR7</accession>
<dbReference type="GO" id="GO:0006744">
    <property type="term" value="P:ubiquinone biosynthetic process"/>
    <property type="evidence" value="ECO:0007669"/>
    <property type="project" value="TreeGrafter"/>
</dbReference>
<dbReference type="GO" id="GO:1990234">
    <property type="term" value="C:transferase complex"/>
    <property type="evidence" value="ECO:0007669"/>
    <property type="project" value="TreeGrafter"/>
</dbReference>
<dbReference type="PANTHER" id="PTHR12001:SF55">
    <property type="entry name" value="ALL TRANS-POLYPRENYL-DIPHOSPHATE SYNTHASE PDSS2"/>
    <property type="match status" value="1"/>
</dbReference>
<dbReference type="Gene3D" id="1.10.600.10">
    <property type="entry name" value="Farnesyl Diphosphate Synthase"/>
    <property type="match status" value="1"/>
</dbReference>
<dbReference type="InterPro" id="IPR008949">
    <property type="entry name" value="Isoprenoid_synthase_dom_sf"/>
</dbReference>
<reference evidence="1" key="1">
    <citation type="submission" date="2022-01" db="EMBL/GenBank/DDBJ databases">
        <authorList>
            <person name="King R."/>
        </authorList>
    </citation>
    <scope>NUCLEOTIDE SEQUENCE</scope>
</reference>
<protein>
    <submittedName>
        <fullName evidence="1">Uncharacterized protein</fullName>
    </submittedName>
</protein>
<keyword evidence="2" id="KW-1185">Reference proteome</keyword>
<sequence length="394" mass="44571">MKPIPKRLLSKIFANIAQQKTQIHLQSPRKALQEAESLVGYSFCLGQKWMENENIKMIEVLTKKLLGADVSFEENVKKLLLNDYHVFPWGLIILLISKSAGSANQLSDTETNQEVLNIQRSMAEVGDMLRCMKILHNNVQNLSKKNKETNLKTFSNNLFILIGDFIFARTYQEFATWKRTDAMEIICSGIRDFSDVAFMEPKDSHNRFIPAKPDDPPRDIAMTVPDLSDIEVIANLSDSFGNAKNEWIMRHLLGGTIMLSKCCQAALLVGNHPKPLQTAGHLLGSNLALAHQASVDYSKFLKDNDDSFDLVSAPLLFHLQDNPNYYEKVLEITKRQTVDYGEIRRNVRLGSGLEKTRELVDELRTNALDGLHIFPDNDAKMALRNIIVNQIATD</sequence>
<reference evidence="1" key="2">
    <citation type="submission" date="2022-10" db="EMBL/GenBank/DDBJ databases">
        <authorList>
            <consortium name="ENA_rothamsted_submissions"/>
            <consortium name="culmorum"/>
            <person name="King R."/>
        </authorList>
    </citation>
    <scope>NUCLEOTIDE SEQUENCE</scope>
</reference>
<dbReference type="AlphaFoldDB" id="A0A9P0GPR7"/>
<dbReference type="GO" id="GO:0004659">
    <property type="term" value="F:prenyltransferase activity"/>
    <property type="evidence" value="ECO:0007669"/>
    <property type="project" value="TreeGrafter"/>
</dbReference>
<proteinExistence type="predicted"/>
<dbReference type="SUPFAM" id="SSF48576">
    <property type="entry name" value="Terpenoid synthases"/>
    <property type="match status" value="1"/>
</dbReference>
<evidence type="ECO:0000313" key="2">
    <source>
        <dbReference type="Proteomes" id="UP001153737"/>
    </source>
</evidence>
<evidence type="ECO:0000313" key="1">
    <source>
        <dbReference type="EMBL" id="CAH1117407.1"/>
    </source>
</evidence>
<gene>
    <name evidence="1" type="ORF">PHAECO_LOCUS1993</name>
</gene>
<dbReference type="GO" id="GO:0008299">
    <property type="term" value="P:isoprenoid biosynthetic process"/>
    <property type="evidence" value="ECO:0007669"/>
    <property type="project" value="TreeGrafter"/>
</dbReference>
<dbReference type="PANTHER" id="PTHR12001">
    <property type="entry name" value="GERANYLGERANYL PYROPHOSPHATE SYNTHASE"/>
    <property type="match status" value="1"/>
</dbReference>
<dbReference type="EMBL" id="OU896716">
    <property type="protein sequence ID" value="CAH1117407.1"/>
    <property type="molecule type" value="Genomic_DNA"/>
</dbReference>